<dbReference type="EMBL" id="CP001785">
    <property type="protein sequence ID" value="ACX51898.1"/>
    <property type="molecule type" value="Genomic_DNA"/>
</dbReference>
<dbReference type="Proteomes" id="UP000002620">
    <property type="component" value="Chromosome"/>
</dbReference>
<evidence type="ECO:0008006" key="4">
    <source>
        <dbReference type="Google" id="ProtNLM"/>
    </source>
</evidence>
<organism evidence="2 3">
    <name type="scientific">Ammonifex degensii (strain DSM 10501 / KC4)</name>
    <dbReference type="NCBI Taxonomy" id="429009"/>
    <lineage>
        <taxon>Bacteria</taxon>
        <taxon>Bacillati</taxon>
        <taxon>Bacillota</taxon>
        <taxon>Clostridia</taxon>
        <taxon>Thermoanaerobacterales</taxon>
        <taxon>Thermoanaerobacteraceae</taxon>
        <taxon>Ammonifex</taxon>
    </lineage>
</organism>
<accession>C9RCC1</accession>
<dbReference type="AlphaFoldDB" id="C9RCC1"/>
<dbReference type="HOGENOM" id="CLU_623541_0_0_9"/>
<gene>
    <name evidence="2" type="ordered locus">Adeg_0752</name>
</gene>
<evidence type="ECO:0000313" key="3">
    <source>
        <dbReference type="Proteomes" id="UP000002620"/>
    </source>
</evidence>
<feature type="compositionally biased region" description="Gly residues" evidence="1">
    <location>
        <begin position="417"/>
        <end position="426"/>
    </location>
</feature>
<reference evidence="2 3" key="1">
    <citation type="submission" date="2009-10" db="EMBL/GenBank/DDBJ databases">
        <title>Complete sequence of chromosome of Ammonifex degensii KC4.</title>
        <authorList>
            <consortium name="US DOE Joint Genome Institute"/>
            <person name="Kerfeld C."/>
            <person name="Goodner B."/>
            <person name="Huber H."/>
            <person name="Stetter K."/>
            <person name="Lucas S."/>
            <person name="Copeland A."/>
            <person name="Lapidus A."/>
            <person name="Glavina del Rio T."/>
            <person name="Dalin E."/>
            <person name="Tice H."/>
            <person name="Bruce D."/>
            <person name="Goodwin L."/>
            <person name="Pitluck S."/>
            <person name="Saunders E."/>
            <person name="Brettin T."/>
            <person name="Detter J.C."/>
            <person name="Han C."/>
            <person name="Larimer F."/>
            <person name="Land M."/>
            <person name="Hauser L."/>
            <person name="Kyrpides N."/>
            <person name="Ovchinnikova G."/>
            <person name="Richardson P."/>
        </authorList>
    </citation>
    <scope>NUCLEOTIDE SEQUENCE [LARGE SCALE GENOMIC DNA]</scope>
    <source>
        <strain evidence="3">DSM 10501 / KC4</strain>
    </source>
</reference>
<feature type="compositionally biased region" description="Low complexity" evidence="1">
    <location>
        <begin position="427"/>
        <end position="439"/>
    </location>
</feature>
<sequence>MQLQRLVINADSEMLARVARISGLECLPLNGSAPPPGSAVVVLRPPGGGSEDEVLNAVRSAAALGVPVVVIAGGRDPVEQALLREAALCGVPGECVLLVDAGKVVDATGAVVADALRGKGIGVVAVVRAAERALRENLVPEPALWEEGAPAGEEVLWEEGGRPGEVAAGVSAPEAPTGQPVRTDAPAQRSPVGAFFDLAGAVVAVFGVKSGVGATTVAACLTGVLADHGGFHLEVAGQPTGYVYYGGSPLQAASTGRYACFDGSRLTGDARRVGVLVADVSLTELADVAYGRAGCTVFVADGSPVSFKRVQSLLRGGWRCDVLVVNRVVPGAGYPPEVYAGEFGFSRVVGVPGGLDEEAAVNQAQHAGTLPLGRPHEGAGGEALRRPGGEGEGGEAGPQPAPPGLRRVRLRRRVLPGDGGRPGDGGLALRQGGLRLLPG</sequence>
<dbReference type="STRING" id="429009.Adeg_0752"/>
<protein>
    <recommendedName>
        <fullName evidence="4">CobQ/CobB/MinD/ParA nucleotide binding domain-containing protein</fullName>
    </recommendedName>
</protein>
<dbReference type="eggNOG" id="ENOG5033SR3">
    <property type="taxonomic scope" value="Bacteria"/>
</dbReference>
<feature type="compositionally biased region" description="Basic and acidic residues" evidence="1">
    <location>
        <begin position="374"/>
        <end position="389"/>
    </location>
</feature>
<evidence type="ECO:0000256" key="1">
    <source>
        <dbReference type="SAM" id="MobiDB-lite"/>
    </source>
</evidence>
<keyword evidence="3" id="KW-1185">Reference proteome</keyword>
<dbReference type="KEGG" id="adg:Adeg_0752"/>
<feature type="region of interest" description="Disordered" evidence="1">
    <location>
        <begin position="368"/>
        <end position="439"/>
    </location>
</feature>
<evidence type="ECO:0000313" key="2">
    <source>
        <dbReference type="EMBL" id="ACX51898.1"/>
    </source>
</evidence>
<name>C9RCC1_AMMDK</name>
<proteinExistence type="predicted"/>